<dbReference type="OrthoDB" id="674773at2759"/>
<feature type="compositionally biased region" description="Basic residues" evidence="4">
    <location>
        <begin position="86"/>
        <end position="98"/>
    </location>
</feature>
<proteinExistence type="inferred from homology"/>
<comment type="similarity">
    <text evidence="1">Belongs to the plant acyltransferase family.</text>
</comment>
<dbReference type="InterPro" id="IPR050317">
    <property type="entry name" value="Plant_Fungal_Acyltransferase"/>
</dbReference>
<reference evidence="5" key="1">
    <citation type="journal article" date="2012" name="Nat. Biotechnol.">
        <title>Reference genome sequence of the model plant Setaria.</title>
        <authorList>
            <person name="Bennetzen J.L."/>
            <person name="Schmutz J."/>
            <person name="Wang H."/>
            <person name="Percifield R."/>
            <person name="Hawkins J."/>
            <person name="Pontaroli A.C."/>
            <person name="Estep M."/>
            <person name="Feng L."/>
            <person name="Vaughn J.N."/>
            <person name="Grimwood J."/>
            <person name="Jenkins J."/>
            <person name="Barry K."/>
            <person name="Lindquist E."/>
            <person name="Hellsten U."/>
            <person name="Deshpande S."/>
            <person name="Wang X."/>
            <person name="Wu X."/>
            <person name="Mitros T."/>
            <person name="Triplett J."/>
            <person name="Yang X."/>
            <person name="Ye C.Y."/>
            <person name="Mauro-Herrera M."/>
            <person name="Wang L."/>
            <person name="Li P."/>
            <person name="Sharma M."/>
            <person name="Sharma R."/>
            <person name="Ronald P.C."/>
            <person name="Panaud O."/>
            <person name="Kellogg E.A."/>
            <person name="Brutnell T.P."/>
            <person name="Doust A.N."/>
            <person name="Tuskan G.A."/>
            <person name="Rokhsar D."/>
            <person name="Devos K.M."/>
        </authorList>
    </citation>
    <scope>NUCLEOTIDE SEQUENCE [LARGE SCALE GENOMIC DNA]</scope>
    <source>
        <strain evidence="5">Yugu1</strain>
    </source>
</reference>
<sequence>MASLTRWHSKPVSTRSYTRKVSTTLRGARYVYIDQHPSAALHWRTSHARFIHASVSTYTINSARARAFESYHIGTWTCRCGGRSSYPRRRRSRRRRCRPPPSTSSRRPTTSPSSSPTPRPTPPTPRSSTRSPPPSRASLDLLTARRLDQSRRPRADRPLFVTGRGGAGALVVEAAVPSSPLADHLPLVPSSDLERLHPPVDKDTPHVLLLQINRFACGGLVIASSAHHQAADGYSMSTFFHAWADAVRASGATGAPPRTTIDRPPVQPYGPGAVVPRRPPRCEFEHRGAEFLASDAAPRQPPARVRPSEIANLLLHYTGEFVAELKALWRKITAARGRDEDPARTALNVTVNGRARLGADALPRGFFGNAVITASSGTSARDLARGGAGPGGRPRARRPSFIDFGALHGGEELEPTVGDEDNVLLPDVASDSWLHLELHRLDFGCGGRLAGILSAHSPLDGVVVLIPSLGKGGVP</sequence>
<dbReference type="PANTHER" id="PTHR31642">
    <property type="entry name" value="TRICHOTHECENE 3-O-ACETYLTRANSFERASE"/>
    <property type="match status" value="1"/>
</dbReference>
<dbReference type="Pfam" id="PF02458">
    <property type="entry name" value="Transferase"/>
    <property type="match status" value="2"/>
</dbReference>
<evidence type="ECO:0000256" key="4">
    <source>
        <dbReference type="SAM" id="MobiDB-lite"/>
    </source>
</evidence>
<name>A0A368S3G3_SETIT</name>
<evidence type="ECO:0000256" key="2">
    <source>
        <dbReference type="ARBA" id="ARBA00022679"/>
    </source>
</evidence>
<dbReference type="Gene3D" id="3.30.559.10">
    <property type="entry name" value="Chloramphenicol acetyltransferase-like domain"/>
    <property type="match status" value="3"/>
</dbReference>
<evidence type="ECO:0000256" key="3">
    <source>
        <dbReference type="ARBA" id="ARBA00023315"/>
    </source>
</evidence>
<dbReference type="STRING" id="4555.A0A368S3G3"/>
<feature type="compositionally biased region" description="Pro residues" evidence="4">
    <location>
        <begin position="115"/>
        <end position="135"/>
    </location>
</feature>
<feature type="region of interest" description="Disordered" evidence="4">
    <location>
        <begin position="81"/>
        <end position="138"/>
    </location>
</feature>
<accession>A0A368S3G3</accession>
<keyword evidence="3" id="KW-0012">Acyltransferase</keyword>
<feature type="region of interest" description="Disordered" evidence="4">
    <location>
        <begin position="254"/>
        <end position="278"/>
    </location>
</feature>
<keyword evidence="2" id="KW-0808">Transferase</keyword>
<dbReference type="AlphaFoldDB" id="A0A368S3G3"/>
<evidence type="ECO:0000313" key="5">
    <source>
        <dbReference type="EMBL" id="RCV36949.1"/>
    </source>
</evidence>
<evidence type="ECO:0000256" key="1">
    <source>
        <dbReference type="ARBA" id="ARBA00009861"/>
    </source>
</evidence>
<protein>
    <recommendedName>
        <fullName evidence="6">Transferase family protein</fullName>
    </recommendedName>
</protein>
<reference evidence="5" key="2">
    <citation type="submission" date="2015-07" db="EMBL/GenBank/DDBJ databases">
        <authorList>
            <person name="Noorani M."/>
        </authorList>
    </citation>
    <scope>NUCLEOTIDE SEQUENCE</scope>
    <source>
        <strain evidence="5">Yugu1</strain>
    </source>
</reference>
<dbReference type="GO" id="GO:0016747">
    <property type="term" value="F:acyltransferase activity, transferring groups other than amino-acyl groups"/>
    <property type="evidence" value="ECO:0007669"/>
    <property type="project" value="UniProtKB-ARBA"/>
</dbReference>
<dbReference type="PANTHER" id="PTHR31642:SF151">
    <property type="entry name" value="OS12G0134700 PROTEIN"/>
    <property type="match status" value="1"/>
</dbReference>
<gene>
    <name evidence="5" type="ORF">SETIT_8G023000v2</name>
</gene>
<dbReference type="EMBL" id="CM003535">
    <property type="protein sequence ID" value="RCV36949.1"/>
    <property type="molecule type" value="Genomic_DNA"/>
</dbReference>
<dbReference type="InterPro" id="IPR023213">
    <property type="entry name" value="CAT-like_dom_sf"/>
</dbReference>
<organism evidence="5">
    <name type="scientific">Setaria italica</name>
    <name type="common">Foxtail millet</name>
    <name type="synonym">Panicum italicum</name>
    <dbReference type="NCBI Taxonomy" id="4555"/>
    <lineage>
        <taxon>Eukaryota</taxon>
        <taxon>Viridiplantae</taxon>
        <taxon>Streptophyta</taxon>
        <taxon>Embryophyta</taxon>
        <taxon>Tracheophyta</taxon>
        <taxon>Spermatophyta</taxon>
        <taxon>Magnoliopsida</taxon>
        <taxon>Liliopsida</taxon>
        <taxon>Poales</taxon>
        <taxon>Poaceae</taxon>
        <taxon>PACMAD clade</taxon>
        <taxon>Panicoideae</taxon>
        <taxon>Panicodae</taxon>
        <taxon>Paniceae</taxon>
        <taxon>Cenchrinae</taxon>
        <taxon>Setaria</taxon>
    </lineage>
</organism>
<feature type="compositionally biased region" description="Low complexity" evidence="4">
    <location>
        <begin position="103"/>
        <end position="114"/>
    </location>
</feature>
<evidence type="ECO:0008006" key="6">
    <source>
        <dbReference type="Google" id="ProtNLM"/>
    </source>
</evidence>